<dbReference type="PANTHER" id="PTHR24220">
    <property type="entry name" value="IMPORT ATP-BINDING PROTEIN"/>
    <property type="match status" value="1"/>
</dbReference>
<dbReference type="PANTHER" id="PTHR24220:SF685">
    <property type="entry name" value="ABC TRANSPORTER RELATED"/>
    <property type="match status" value="1"/>
</dbReference>
<dbReference type="InterPro" id="IPR017871">
    <property type="entry name" value="ABC_transporter-like_CS"/>
</dbReference>
<dbReference type="CDD" id="cd03255">
    <property type="entry name" value="ABC_MJ0796_LolCDE_FtsE"/>
    <property type="match status" value="1"/>
</dbReference>
<evidence type="ECO:0000259" key="4">
    <source>
        <dbReference type="PROSITE" id="PS50893"/>
    </source>
</evidence>
<dbReference type="PROSITE" id="PS50893">
    <property type="entry name" value="ABC_TRANSPORTER_2"/>
    <property type="match status" value="1"/>
</dbReference>
<dbReference type="InterPro" id="IPR003439">
    <property type="entry name" value="ABC_transporter-like_ATP-bd"/>
</dbReference>
<evidence type="ECO:0000256" key="3">
    <source>
        <dbReference type="ARBA" id="ARBA00022840"/>
    </source>
</evidence>
<dbReference type="EMBL" id="BONW01000049">
    <property type="protein sequence ID" value="GIG92905.1"/>
    <property type="molecule type" value="Genomic_DNA"/>
</dbReference>
<dbReference type="RefSeq" id="WP_203871229.1">
    <property type="nucleotide sequence ID" value="NZ_BONW01000049.1"/>
</dbReference>
<keyword evidence="3 5" id="KW-0067">ATP-binding</keyword>
<dbReference type="InterPro" id="IPR027417">
    <property type="entry name" value="P-loop_NTPase"/>
</dbReference>
<reference evidence="5 6" key="1">
    <citation type="submission" date="2021-01" db="EMBL/GenBank/DDBJ databases">
        <title>Whole genome shotgun sequence of Plantactinospora endophytica NBRC 110450.</title>
        <authorList>
            <person name="Komaki H."/>
            <person name="Tamura T."/>
        </authorList>
    </citation>
    <scope>NUCLEOTIDE SEQUENCE [LARGE SCALE GENOMIC DNA]</scope>
    <source>
        <strain evidence="5 6">NBRC 110450</strain>
    </source>
</reference>
<dbReference type="Pfam" id="PF00005">
    <property type="entry name" value="ABC_tran"/>
    <property type="match status" value="1"/>
</dbReference>
<dbReference type="Proteomes" id="UP000646749">
    <property type="component" value="Unassembled WGS sequence"/>
</dbReference>
<proteinExistence type="predicted"/>
<sequence length="225" mass="23815">MTTQGSKMTLQGSDLAVRFGRTVALDGADVTISPGEIVAIMGPSGSGKSTLLHVLAGILRPAHGEVRLDAQRIDNLSDSRRSSLRLRSFGFVLQFGDLVPELSLRENVELPLRLLGRPRAEARRRGAELLGHLAVAELADRRPGQVSGGEAQRAAVARALAHKPSVIFADEPTGALDSVAGEVVLDALTGLARKEGSSVVMVTHEARVAAYADRTVFLRDGRVAA</sequence>
<evidence type="ECO:0000313" key="6">
    <source>
        <dbReference type="Proteomes" id="UP000646749"/>
    </source>
</evidence>
<comment type="caution">
    <text evidence="5">The sequence shown here is derived from an EMBL/GenBank/DDBJ whole genome shotgun (WGS) entry which is preliminary data.</text>
</comment>
<gene>
    <name evidence="5" type="ORF">Pen02_78410</name>
</gene>
<dbReference type="GO" id="GO:0005524">
    <property type="term" value="F:ATP binding"/>
    <property type="evidence" value="ECO:0007669"/>
    <property type="project" value="UniProtKB-KW"/>
</dbReference>
<evidence type="ECO:0000313" key="5">
    <source>
        <dbReference type="EMBL" id="GIG92905.1"/>
    </source>
</evidence>
<dbReference type="InterPro" id="IPR003593">
    <property type="entry name" value="AAA+_ATPase"/>
</dbReference>
<dbReference type="PROSITE" id="PS00211">
    <property type="entry name" value="ABC_TRANSPORTER_1"/>
    <property type="match status" value="1"/>
</dbReference>
<organism evidence="5 6">
    <name type="scientific">Plantactinospora endophytica</name>
    <dbReference type="NCBI Taxonomy" id="673535"/>
    <lineage>
        <taxon>Bacteria</taxon>
        <taxon>Bacillati</taxon>
        <taxon>Actinomycetota</taxon>
        <taxon>Actinomycetes</taxon>
        <taxon>Micromonosporales</taxon>
        <taxon>Micromonosporaceae</taxon>
        <taxon>Plantactinospora</taxon>
    </lineage>
</organism>
<name>A0ABQ4EDU3_9ACTN</name>
<keyword evidence="2" id="KW-0547">Nucleotide-binding</keyword>
<dbReference type="InterPro" id="IPR015854">
    <property type="entry name" value="ABC_transpr_LolD-like"/>
</dbReference>
<keyword evidence="6" id="KW-1185">Reference proteome</keyword>
<feature type="domain" description="ABC transporter" evidence="4">
    <location>
        <begin position="10"/>
        <end position="225"/>
    </location>
</feature>
<keyword evidence="1" id="KW-0813">Transport</keyword>
<dbReference type="InterPro" id="IPR017911">
    <property type="entry name" value="MacB-like_ATP-bd"/>
</dbReference>
<accession>A0ABQ4EDU3</accession>
<evidence type="ECO:0000256" key="2">
    <source>
        <dbReference type="ARBA" id="ARBA00022741"/>
    </source>
</evidence>
<dbReference type="Gene3D" id="3.40.50.300">
    <property type="entry name" value="P-loop containing nucleotide triphosphate hydrolases"/>
    <property type="match status" value="1"/>
</dbReference>
<protein>
    <submittedName>
        <fullName evidence="5">ABC transporter ATP-binding protein</fullName>
    </submittedName>
</protein>
<evidence type="ECO:0000256" key="1">
    <source>
        <dbReference type="ARBA" id="ARBA00022448"/>
    </source>
</evidence>
<dbReference type="SUPFAM" id="SSF52540">
    <property type="entry name" value="P-loop containing nucleoside triphosphate hydrolases"/>
    <property type="match status" value="1"/>
</dbReference>
<dbReference type="SMART" id="SM00382">
    <property type="entry name" value="AAA"/>
    <property type="match status" value="1"/>
</dbReference>